<reference evidence="2" key="1">
    <citation type="submission" date="2014-08" db="EMBL/GenBank/DDBJ databases">
        <authorList>
            <person name="Moulin L."/>
        </authorList>
    </citation>
    <scope>NUCLEOTIDE SEQUENCE [LARGE SCALE GENOMIC DNA]</scope>
</reference>
<gene>
    <name evidence="1" type="ORF">MPL3356_340179</name>
</gene>
<dbReference type="EMBL" id="CCMZ01000028">
    <property type="protein sequence ID" value="CDX21104.1"/>
    <property type="molecule type" value="Genomic_DNA"/>
</dbReference>
<dbReference type="AlphaFoldDB" id="A0A090FQ74"/>
<sequence>MVHYAVFLGRTGAIMNLDRTGIERPSRIFLALGCGPGDWPKMSLAIPRKLARSYPRVGFLPACCMQSPR</sequence>
<name>A0A090FQ74_MESPL</name>
<keyword evidence="2" id="KW-1185">Reference proteome</keyword>
<proteinExistence type="predicted"/>
<organism evidence="1 2">
    <name type="scientific">Mesorhizobium plurifarium</name>
    <dbReference type="NCBI Taxonomy" id="69974"/>
    <lineage>
        <taxon>Bacteria</taxon>
        <taxon>Pseudomonadati</taxon>
        <taxon>Pseudomonadota</taxon>
        <taxon>Alphaproteobacteria</taxon>
        <taxon>Hyphomicrobiales</taxon>
        <taxon>Phyllobacteriaceae</taxon>
        <taxon>Mesorhizobium</taxon>
    </lineage>
</organism>
<protein>
    <submittedName>
        <fullName evidence="1">Uncharacterized protein</fullName>
    </submittedName>
</protein>
<accession>A0A090FQ74</accession>
<evidence type="ECO:0000313" key="1">
    <source>
        <dbReference type="EMBL" id="CDX21104.1"/>
    </source>
</evidence>
<evidence type="ECO:0000313" key="2">
    <source>
        <dbReference type="Proteomes" id="UP000045285"/>
    </source>
</evidence>
<dbReference type="Proteomes" id="UP000045285">
    <property type="component" value="Unassembled WGS sequence"/>
</dbReference>